<gene>
    <name evidence="4" type="primary">LOC113793129</name>
</gene>
<dbReference type="Proteomes" id="UP000515146">
    <property type="component" value="Unplaced"/>
</dbReference>
<dbReference type="OrthoDB" id="10355228at2759"/>
<evidence type="ECO:0000256" key="1">
    <source>
        <dbReference type="SAM" id="MobiDB-lite"/>
    </source>
</evidence>
<dbReference type="AlphaFoldDB" id="A0A6P6Y3F1"/>
<dbReference type="InParanoid" id="A0A6P6Y3F1"/>
<organism evidence="3 4">
    <name type="scientific">Dermatophagoides pteronyssinus</name>
    <name type="common">European house dust mite</name>
    <dbReference type="NCBI Taxonomy" id="6956"/>
    <lineage>
        <taxon>Eukaryota</taxon>
        <taxon>Metazoa</taxon>
        <taxon>Ecdysozoa</taxon>
        <taxon>Arthropoda</taxon>
        <taxon>Chelicerata</taxon>
        <taxon>Arachnida</taxon>
        <taxon>Acari</taxon>
        <taxon>Acariformes</taxon>
        <taxon>Sarcoptiformes</taxon>
        <taxon>Astigmata</taxon>
        <taxon>Psoroptidia</taxon>
        <taxon>Analgoidea</taxon>
        <taxon>Pyroglyphidae</taxon>
        <taxon>Dermatophagoidinae</taxon>
        <taxon>Dermatophagoides</taxon>
    </lineage>
</organism>
<feature type="region of interest" description="Disordered" evidence="1">
    <location>
        <begin position="291"/>
        <end position="310"/>
    </location>
</feature>
<dbReference type="RefSeq" id="XP_027198909.1">
    <property type="nucleotide sequence ID" value="XM_027343108.1"/>
</dbReference>
<accession>A0A6P6Y3F1</accession>
<evidence type="ECO:0000256" key="2">
    <source>
        <dbReference type="SAM" id="Phobius"/>
    </source>
</evidence>
<name>A0A6P6Y3F1_DERPT</name>
<feature type="transmembrane region" description="Helical" evidence="2">
    <location>
        <begin position="135"/>
        <end position="159"/>
    </location>
</feature>
<keyword evidence="3" id="KW-1185">Reference proteome</keyword>
<feature type="region of interest" description="Disordered" evidence="1">
    <location>
        <begin position="327"/>
        <end position="375"/>
    </location>
</feature>
<protein>
    <submittedName>
        <fullName evidence="4">Uncharacterized protein LOC113793129</fullName>
    </submittedName>
</protein>
<proteinExistence type="predicted"/>
<keyword evidence="2" id="KW-0472">Membrane</keyword>
<keyword evidence="2" id="KW-1133">Transmembrane helix</keyword>
<sequence>MKNMMRTNQRTTDYALTSYCHDSVESPSPASVIGAEYSRHLQRNFFQIISRNSMPFQIVKYVLLILNIMIVATTAIVTIIVCLLPTIIYEKKLALDNASAFLRTGNLQQLNYNRRSLDENELIQLSTQEIDTIRLVRYFILALSSLIILNQTLAVYGLFKERSFHILISTVVIGLIGQLSLFALPASIFILITIHLIFSISYVIILNHLNQMASDPKIRQQATSRAPSIEPSQRTCCCRCKSCLCTVTTNQSVGSTIVDNVLVNRKASFHANQLSQPSSSSYPNNQVPYYYGSLGRGKSRNPESRPGSISQSINVAKNNENIYAQRPPIYHHSQTRSPGLRPNNKSSNMNLVEPISGGFQSRKEMTPTPPTTNYFAFEMSKDTDII</sequence>
<feature type="transmembrane region" description="Helical" evidence="2">
    <location>
        <begin position="189"/>
        <end position="209"/>
    </location>
</feature>
<feature type="transmembrane region" description="Helical" evidence="2">
    <location>
        <begin position="166"/>
        <end position="183"/>
    </location>
</feature>
<evidence type="ECO:0000313" key="4">
    <source>
        <dbReference type="RefSeq" id="XP_027198909.1"/>
    </source>
</evidence>
<feature type="transmembrane region" description="Helical" evidence="2">
    <location>
        <begin position="61"/>
        <end position="88"/>
    </location>
</feature>
<dbReference type="KEGG" id="dpte:113793129"/>
<dbReference type="OMA" id="YGLFKER"/>
<reference evidence="4" key="1">
    <citation type="submission" date="2025-08" db="UniProtKB">
        <authorList>
            <consortium name="RefSeq"/>
        </authorList>
    </citation>
    <scope>IDENTIFICATION</scope>
    <source>
        <strain evidence="4">Airmid</strain>
    </source>
</reference>
<keyword evidence="2" id="KW-0812">Transmembrane</keyword>
<evidence type="ECO:0000313" key="3">
    <source>
        <dbReference type="Proteomes" id="UP000515146"/>
    </source>
</evidence>